<proteinExistence type="predicted"/>
<dbReference type="HOGENOM" id="CLU_2525260_0_0_5"/>
<dbReference type="Proteomes" id="UP000001054">
    <property type="component" value="Plasmid pNGR234b"/>
</dbReference>
<reference evidence="2" key="1">
    <citation type="journal article" date="2004" name="J. Bacteriol.">
        <title>An evolutionary hot spot: the pNGR234b replicon of Rhizobium sp. strain NGR234.</title>
        <authorList>
            <person name="Streit W.R."/>
            <person name="Schmitz R.A."/>
            <person name="Perret X."/>
            <person name="Staehelin C."/>
            <person name="Deakin W.J."/>
            <person name="Raasch C."/>
            <person name="Liesegang H."/>
            <person name="Broughton W.J."/>
        </authorList>
    </citation>
    <scope>NUCLEOTIDE SEQUENCE [LARGE SCALE GENOMIC DNA]</scope>
    <source>
        <strain evidence="2">NBRC 101917 / NGR234</strain>
    </source>
</reference>
<keyword evidence="1" id="KW-0614">Plasmid</keyword>
<dbReference type="AlphaFoldDB" id="C3KLL0"/>
<name>C3KLL0_SINFN</name>
<dbReference type="EMBL" id="CP000874">
    <property type="protein sequence ID" value="ACP23296.1"/>
    <property type="molecule type" value="Genomic_DNA"/>
</dbReference>
<organism evidence="1 2">
    <name type="scientific">Sinorhizobium fredii (strain NBRC 101917 / NGR234)</name>
    <dbReference type="NCBI Taxonomy" id="394"/>
    <lineage>
        <taxon>Bacteria</taxon>
        <taxon>Pseudomonadati</taxon>
        <taxon>Pseudomonadota</taxon>
        <taxon>Alphaproteobacteria</taxon>
        <taxon>Hyphomicrobiales</taxon>
        <taxon>Rhizobiaceae</taxon>
        <taxon>Sinorhizobium/Ensifer group</taxon>
        <taxon>Sinorhizobium</taxon>
    </lineage>
</organism>
<dbReference type="KEGG" id="rhi:NGR_b18480"/>
<gene>
    <name evidence="1" type="ordered locus">NGR_b18480</name>
</gene>
<accession>C3KLL0</accession>
<evidence type="ECO:0000313" key="1">
    <source>
        <dbReference type="EMBL" id="ACP23296.1"/>
    </source>
</evidence>
<sequence length="84" mass="9568">MPATDRALPRQRRVRKAGDVDQPRLLSIIGAFLGWGGIEKLNFRSVCNVEDSSTILRHCHANKLIRVKRCRHTAFHLSTVFICL</sequence>
<protein>
    <submittedName>
        <fullName evidence="1">Uncharacterized protein</fullName>
    </submittedName>
</protein>
<evidence type="ECO:0000313" key="2">
    <source>
        <dbReference type="Proteomes" id="UP000001054"/>
    </source>
</evidence>
<reference evidence="1 2" key="2">
    <citation type="journal article" date="2009" name="Appl. Environ. Microbiol.">
        <title>Rhizobium sp. strain NGR234 possesses a remarkable number of secretion systems.</title>
        <authorList>
            <person name="Schmeisser C."/>
            <person name="Liesegang H."/>
            <person name="Krysciak D."/>
            <person name="Bakkou N."/>
            <person name="Le Quere A."/>
            <person name="Wollherr A."/>
            <person name="Heinemeyer I."/>
            <person name="Morgenstern B."/>
            <person name="Pommerening-Roeser A."/>
            <person name="Flores M."/>
            <person name="Palacios R."/>
            <person name="Brenner S."/>
            <person name="Gottschalk G."/>
            <person name="Schmitz R.A."/>
            <person name="Broughton W.J."/>
            <person name="Perret X."/>
            <person name="Strittmatter A.W."/>
            <person name="Streit W.R."/>
        </authorList>
    </citation>
    <scope>NUCLEOTIDE SEQUENCE [LARGE SCALE GENOMIC DNA]</scope>
    <source>
        <strain evidence="2">NBRC 101917 / NGR234</strain>
    </source>
</reference>
<geneLocation type="plasmid" evidence="2">
    <name>sym pNGR234b</name>
</geneLocation>
<keyword evidence="2" id="KW-1185">Reference proteome</keyword>